<dbReference type="SMART" id="SM00487">
    <property type="entry name" value="DEXDc"/>
    <property type="match status" value="1"/>
</dbReference>
<dbReference type="InterPro" id="IPR014001">
    <property type="entry name" value="Helicase_ATP-bd"/>
</dbReference>
<dbReference type="InterPro" id="IPR027417">
    <property type="entry name" value="P-loop_NTPase"/>
</dbReference>
<evidence type="ECO:0000256" key="1">
    <source>
        <dbReference type="SAM" id="MobiDB-lite"/>
    </source>
</evidence>
<feature type="compositionally biased region" description="Polar residues" evidence="1">
    <location>
        <begin position="985"/>
        <end position="996"/>
    </location>
</feature>
<feature type="region of interest" description="Disordered" evidence="1">
    <location>
        <begin position="1"/>
        <end position="69"/>
    </location>
</feature>
<dbReference type="Pfam" id="PF13245">
    <property type="entry name" value="AAA_19"/>
    <property type="match status" value="1"/>
</dbReference>
<feature type="region of interest" description="Disordered" evidence="1">
    <location>
        <begin position="1016"/>
        <end position="1054"/>
    </location>
</feature>
<dbReference type="GO" id="GO:0000725">
    <property type="term" value="P:recombinational repair"/>
    <property type="evidence" value="ECO:0007669"/>
    <property type="project" value="TreeGrafter"/>
</dbReference>
<feature type="domain" description="Helicase ATP-binding" evidence="2">
    <location>
        <begin position="63"/>
        <end position="296"/>
    </location>
</feature>
<gene>
    <name evidence="3" type="ORF">PDEL0327_LOCUS1338</name>
</gene>
<proteinExistence type="predicted"/>
<dbReference type="EMBL" id="HBFG01001788">
    <property type="protein sequence ID" value="CAD8729845.1"/>
    <property type="molecule type" value="Transcribed_RNA"/>
</dbReference>
<feature type="compositionally biased region" description="Basic and acidic residues" evidence="1">
    <location>
        <begin position="16"/>
        <end position="40"/>
    </location>
</feature>
<dbReference type="Gene3D" id="3.40.50.300">
    <property type="entry name" value="P-loop containing nucleotide triphosphate hydrolases"/>
    <property type="match status" value="2"/>
</dbReference>
<feature type="region of interest" description="Disordered" evidence="1">
    <location>
        <begin position="969"/>
        <end position="1004"/>
    </location>
</feature>
<accession>A0A7S0XKH7</accession>
<dbReference type="PANTHER" id="PTHR11070:SF66">
    <property type="entry name" value="UVRD-LIKE HELICASE C-TERMINAL DOMAIN-CONTAINING PROTEIN"/>
    <property type="match status" value="1"/>
</dbReference>
<reference evidence="3" key="1">
    <citation type="submission" date="2021-01" db="EMBL/GenBank/DDBJ databases">
        <authorList>
            <person name="Corre E."/>
            <person name="Pelletier E."/>
            <person name="Niang G."/>
            <person name="Scheremetjew M."/>
            <person name="Finn R."/>
            <person name="Kale V."/>
            <person name="Holt S."/>
            <person name="Cochrane G."/>
            <person name="Meng A."/>
            <person name="Brown T."/>
            <person name="Cohen L."/>
        </authorList>
    </citation>
    <scope>NUCLEOTIDE SEQUENCE</scope>
    <source>
        <strain evidence="3">B596</strain>
    </source>
</reference>
<evidence type="ECO:0000313" key="3">
    <source>
        <dbReference type="EMBL" id="CAD8729845.1"/>
    </source>
</evidence>
<organism evidence="3">
    <name type="scientific">Pseudo-nitzschia delicatissima</name>
    <dbReference type="NCBI Taxonomy" id="44447"/>
    <lineage>
        <taxon>Eukaryota</taxon>
        <taxon>Sar</taxon>
        <taxon>Stramenopiles</taxon>
        <taxon>Ochrophyta</taxon>
        <taxon>Bacillariophyta</taxon>
        <taxon>Bacillariophyceae</taxon>
        <taxon>Bacillariophycidae</taxon>
        <taxon>Bacillariales</taxon>
        <taxon>Bacillariaceae</taxon>
        <taxon>Pseudo-nitzschia</taxon>
    </lineage>
</organism>
<dbReference type="SUPFAM" id="SSF52540">
    <property type="entry name" value="P-loop containing nucleoside triphosphate hydrolases"/>
    <property type="match status" value="1"/>
</dbReference>
<dbReference type="InterPro" id="IPR000212">
    <property type="entry name" value="DNA_helicase_UvrD/REP"/>
</dbReference>
<dbReference type="GO" id="GO:0003677">
    <property type="term" value="F:DNA binding"/>
    <property type="evidence" value="ECO:0007669"/>
    <property type="project" value="InterPro"/>
</dbReference>
<dbReference type="PANTHER" id="PTHR11070">
    <property type="entry name" value="UVRD / RECB / PCRA DNA HELICASE FAMILY MEMBER"/>
    <property type="match status" value="1"/>
</dbReference>
<protein>
    <recommendedName>
        <fullName evidence="2">Helicase ATP-binding domain-containing protein</fullName>
    </recommendedName>
</protein>
<dbReference type="AlphaFoldDB" id="A0A7S0XKH7"/>
<feature type="compositionally biased region" description="Low complexity" evidence="1">
    <location>
        <begin position="974"/>
        <end position="984"/>
    </location>
</feature>
<name>A0A7S0XKH7_9STRA</name>
<evidence type="ECO:0000259" key="2">
    <source>
        <dbReference type="SMART" id="SM00487"/>
    </source>
</evidence>
<dbReference type="GO" id="GO:0005634">
    <property type="term" value="C:nucleus"/>
    <property type="evidence" value="ECO:0007669"/>
    <property type="project" value="TreeGrafter"/>
</dbReference>
<dbReference type="GO" id="GO:0043138">
    <property type="term" value="F:3'-5' DNA helicase activity"/>
    <property type="evidence" value="ECO:0007669"/>
    <property type="project" value="TreeGrafter"/>
</dbReference>
<dbReference type="GO" id="GO:0005524">
    <property type="term" value="F:ATP binding"/>
    <property type="evidence" value="ECO:0007669"/>
    <property type="project" value="InterPro"/>
</dbReference>
<sequence>MNGNESLGEMSPPAEIVHDDTLVEEQNGKELQQDGFENSRDASVCETETETETEVAPKQGHQVLPEPSPEQREIIRAVGEGKCVTIRACAGSGKTTCMLQVAASLPVWRKALIITYNRSLADECKERIQRLSMGHRIKCYTIHGLASRFAGRVCNDDHKLVRQADRWDKGLDKTPTYPMPLDLVMIDEAQDLRPLFHRILSHIFSISGGSGIQLCLVGDPKQMLYDFPTFGDDKASTSFFLKPEKHWGEFTKQRSWAHLPLSVSYRLTPNMASFCNLFWGTTMVGGNVKSPNIPVEYLIKYPYPGNRDDDDDKLKTSALEKLIDDYGPENVMFLAQSVKRADLPIRVHVNQLMKKKEKITGLQKYNFHIKENVRGFEGSPDTKNKVRVWTFCGSKGCEADVVVVFGLDVYGRPHALNQVGVALSRARKRLLVIHSKKYQAKKLQTLPFYPVLGDSPDGMDRHTIRFGKDNSEEVSFQVPPIDPTTASVQNGGEGYATRCQLTRKTLETFATNGVIKIDNVSNLSKPMSMTLGLAQKETKQVYVATEFNYFSASAESRFLEHGTWTKCGLREEAHNNPIGEEDVIQGDRIDYETNVQFSTTIEDVSALYGEAVVYMLQWELCKFVPNIETIVSDGMLRLHLQVEYSETNIRSSLRNMCCEALTLNDDETLTKEFVEKNGRIKGKDLIPFLNNRLNIKKSKKRDSGADGKVVDEVLFPVKAIERTNVDDDNHLTEFLPQIKSLYESEACAKKPFHWVYLANAVMAYSNYHEKFRQIGTDPSSYESWVDSKALTSGLERLRNLMDSASPSSIGTSSFEQELSSDFATDDRIKEESNGRTIVGVGGVCDWINRNRGASVTKGHQEYLRGVDLLEIKFVHHLSNIHRLQVLVYSALCALEVNNVEANKCTADDGQLCTFDADDYEWKIECCRGMLYNARTGEKEICTINARDAMDFLLDISQFKYNGKDRKTIKKEQKSSVSKSQVKSENSFSAPNDSVPSAHQPLKRKKRLIKNTGKSYYMPLCVDDDDNESQSTKRLKESLQGAKGDGTGDDPIILD</sequence>